<reference evidence="5" key="1">
    <citation type="submission" date="2016-10" db="EMBL/GenBank/DDBJ databases">
        <authorList>
            <person name="Varghese N."/>
            <person name="Submissions S."/>
        </authorList>
    </citation>
    <scope>NUCLEOTIDE SEQUENCE [LARGE SCALE GENOMIC DNA]</scope>
    <source>
        <strain evidence="5">CGMCC 1.11101</strain>
    </source>
</reference>
<feature type="transmembrane region" description="Helical" evidence="2">
    <location>
        <begin position="137"/>
        <end position="160"/>
    </location>
</feature>
<gene>
    <name evidence="4" type="ORF">SAMN05216219_2864</name>
</gene>
<organism evidence="4 5">
    <name type="scientific">Mycetocola miduiensis</name>
    <dbReference type="NCBI Taxonomy" id="995034"/>
    <lineage>
        <taxon>Bacteria</taxon>
        <taxon>Bacillati</taxon>
        <taxon>Actinomycetota</taxon>
        <taxon>Actinomycetes</taxon>
        <taxon>Micrococcales</taxon>
        <taxon>Microbacteriaceae</taxon>
        <taxon>Mycetocola</taxon>
    </lineage>
</organism>
<keyword evidence="5" id="KW-1185">Reference proteome</keyword>
<protein>
    <submittedName>
        <fullName evidence="4">Leader peptidase (Prepilin peptidase) / N-methyltransferase</fullName>
    </submittedName>
</protein>
<sequence>MAIGTSAGERTDAARRRARTVPDLSAAVVQGVVALLAVGPSPLLLGTLYVAAVTGPLVRIDVESHRLPNRLVLPGYPVALTGIVTNSMLAGAPPTTAVAIGAAWFLFFLILSVGGGMGMGDVKLAGLLGLCLGSIGVAPAVAGLAVAFLFGGVAGILVLVRRVGGTQSRIPFGPFLLAGFWVALALAPTLAVPTP</sequence>
<dbReference type="Proteomes" id="UP000198867">
    <property type="component" value="Unassembled WGS sequence"/>
</dbReference>
<keyword evidence="4" id="KW-0808">Transferase</keyword>
<proteinExistence type="inferred from homology"/>
<feature type="transmembrane region" description="Helical" evidence="2">
    <location>
        <begin position="24"/>
        <end position="51"/>
    </location>
</feature>
<dbReference type="EMBL" id="FOVM01000009">
    <property type="protein sequence ID" value="SFN97720.1"/>
    <property type="molecule type" value="Genomic_DNA"/>
</dbReference>
<dbReference type="OrthoDB" id="2087435at2"/>
<evidence type="ECO:0000313" key="4">
    <source>
        <dbReference type="EMBL" id="SFN97720.1"/>
    </source>
</evidence>
<accession>A0A1I5DEV2</accession>
<evidence type="ECO:0000256" key="2">
    <source>
        <dbReference type="SAM" id="Phobius"/>
    </source>
</evidence>
<dbReference type="GO" id="GO:0005886">
    <property type="term" value="C:plasma membrane"/>
    <property type="evidence" value="ECO:0007669"/>
    <property type="project" value="TreeGrafter"/>
</dbReference>
<evidence type="ECO:0000313" key="5">
    <source>
        <dbReference type="Proteomes" id="UP000198867"/>
    </source>
</evidence>
<feature type="transmembrane region" description="Helical" evidence="2">
    <location>
        <begin position="97"/>
        <end position="117"/>
    </location>
</feature>
<feature type="transmembrane region" description="Helical" evidence="2">
    <location>
        <begin position="172"/>
        <end position="192"/>
    </location>
</feature>
<keyword evidence="2" id="KW-0812">Transmembrane</keyword>
<dbReference type="GO" id="GO:0032259">
    <property type="term" value="P:methylation"/>
    <property type="evidence" value="ECO:0007669"/>
    <property type="project" value="UniProtKB-KW"/>
</dbReference>
<dbReference type="RefSeq" id="WP_090712633.1">
    <property type="nucleotide sequence ID" value="NZ_FOVM01000009.1"/>
</dbReference>
<dbReference type="GO" id="GO:0008168">
    <property type="term" value="F:methyltransferase activity"/>
    <property type="evidence" value="ECO:0007669"/>
    <property type="project" value="UniProtKB-KW"/>
</dbReference>
<evidence type="ECO:0000259" key="3">
    <source>
        <dbReference type="Pfam" id="PF01478"/>
    </source>
</evidence>
<dbReference type="GO" id="GO:0004190">
    <property type="term" value="F:aspartic-type endopeptidase activity"/>
    <property type="evidence" value="ECO:0007669"/>
    <property type="project" value="InterPro"/>
</dbReference>
<dbReference type="InterPro" id="IPR000045">
    <property type="entry name" value="Prepilin_IV_endopep_pep"/>
</dbReference>
<dbReference type="Pfam" id="PF01478">
    <property type="entry name" value="Peptidase_A24"/>
    <property type="match status" value="1"/>
</dbReference>
<dbReference type="GO" id="GO:0006465">
    <property type="term" value="P:signal peptide processing"/>
    <property type="evidence" value="ECO:0007669"/>
    <property type="project" value="TreeGrafter"/>
</dbReference>
<keyword evidence="2" id="KW-1133">Transmembrane helix</keyword>
<dbReference type="PANTHER" id="PTHR30487">
    <property type="entry name" value="TYPE 4 PREPILIN-LIKE PROTEINS LEADER PEPTIDE-PROCESSING ENZYME"/>
    <property type="match status" value="1"/>
</dbReference>
<evidence type="ECO:0000256" key="1">
    <source>
        <dbReference type="ARBA" id="ARBA00005801"/>
    </source>
</evidence>
<keyword evidence="2" id="KW-0472">Membrane</keyword>
<dbReference type="PANTHER" id="PTHR30487:SF0">
    <property type="entry name" value="PREPILIN LEADER PEPTIDASE_N-METHYLTRANSFERASE-RELATED"/>
    <property type="match status" value="1"/>
</dbReference>
<feature type="domain" description="Prepilin type IV endopeptidase peptidase" evidence="3">
    <location>
        <begin position="58"/>
        <end position="156"/>
    </location>
</feature>
<keyword evidence="4" id="KW-0489">Methyltransferase</keyword>
<dbReference type="Gene3D" id="1.20.120.1220">
    <property type="match status" value="1"/>
</dbReference>
<name>A0A1I5DEV2_9MICO</name>
<comment type="similarity">
    <text evidence="1">Belongs to the peptidase A24 family.</text>
</comment>
<dbReference type="InterPro" id="IPR050882">
    <property type="entry name" value="Prepilin_peptidase/N-MTase"/>
</dbReference>
<feature type="transmembrane region" description="Helical" evidence="2">
    <location>
        <begin position="71"/>
        <end position="90"/>
    </location>
</feature>
<dbReference type="AlphaFoldDB" id="A0A1I5DEV2"/>
<dbReference type="STRING" id="995034.SAMN05216219_2864"/>